<accession>A0ABN8Q361</accession>
<reference evidence="1 2" key="1">
    <citation type="submission" date="2022-05" db="EMBL/GenBank/DDBJ databases">
        <authorList>
            <consortium name="Genoscope - CEA"/>
            <person name="William W."/>
        </authorList>
    </citation>
    <scope>NUCLEOTIDE SEQUENCE [LARGE SCALE GENOMIC DNA]</scope>
</reference>
<dbReference type="Proteomes" id="UP001159427">
    <property type="component" value="Unassembled WGS sequence"/>
</dbReference>
<evidence type="ECO:0000313" key="1">
    <source>
        <dbReference type="EMBL" id="CAH3156294.1"/>
    </source>
</evidence>
<evidence type="ECO:0000313" key="2">
    <source>
        <dbReference type="Proteomes" id="UP001159427"/>
    </source>
</evidence>
<feature type="non-terminal residue" evidence="1">
    <location>
        <position position="44"/>
    </location>
</feature>
<name>A0ABN8Q361_9CNID</name>
<protein>
    <submittedName>
        <fullName evidence="1">Uncharacterized protein</fullName>
    </submittedName>
</protein>
<organism evidence="1 2">
    <name type="scientific">Porites evermanni</name>
    <dbReference type="NCBI Taxonomy" id="104178"/>
    <lineage>
        <taxon>Eukaryota</taxon>
        <taxon>Metazoa</taxon>
        <taxon>Cnidaria</taxon>
        <taxon>Anthozoa</taxon>
        <taxon>Hexacorallia</taxon>
        <taxon>Scleractinia</taxon>
        <taxon>Fungiina</taxon>
        <taxon>Poritidae</taxon>
        <taxon>Porites</taxon>
    </lineage>
</organism>
<dbReference type="EMBL" id="CALNXI010001118">
    <property type="protein sequence ID" value="CAH3156294.1"/>
    <property type="molecule type" value="Genomic_DNA"/>
</dbReference>
<gene>
    <name evidence="1" type="ORF">PEVE_00002122</name>
</gene>
<proteinExistence type="predicted"/>
<keyword evidence="2" id="KW-1185">Reference proteome</keyword>
<comment type="caution">
    <text evidence="1">The sequence shown here is derived from an EMBL/GenBank/DDBJ whole genome shotgun (WGS) entry which is preliminary data.</text>
</comment>
<sequence length="44" mass="4875">MEEALISECIIISVEGTEIGRSGCVESMLLHITWHEGRSSSQVR</sequence>